<keyword evidence="2" id="KW-1185">Reference proteome</keyword>
<dbReference type="Proteomes" id="UP000182427">
    <property type="component" value="Chromosome I"/>
</dbReference>
<evidence type="ECO:0000313" key="2">
    <source>
        <dbReference type="Proteomes" id="UP000182427"/>
    </source>
</evidence>
<gene>
    <name evidence="1" type="ORF">SAMN05444167_0077</name>
</gene>
<accession>A0A1G7ESA1</accession>
<reference evidence="1 2" key="1">
    <citation type="submission" date="2016-10" db="EMBL/GenBank/DDBJ databases">
        <authorList>
            <person name="de Groot N.N."/>
        </authorList>
    </citation>
    <scope>NUCLEOTIDE SEQUENCE [LARGE SCALE GENOMIC DNA]</scope>
    <source>
        <strain evidence="1 2">GAS232</strain>
    </source>
</reference>
<organism evidence="1 2">
    <name type="scientific">Terriglobus roseus</name>
    <dbReference type="NCBI Taxonomy" id="392734"/>
    <lineage>
        <taxon>Bacteria</taxon>
        <taxon>Pseudomonadati</taxon>
        <taxon>Acidobacteriota</taxon>
        <taxon>Terriglobia</taxon>
        <taxon>Terriglobales</taxon>
        <taxon>Acidobacteriaceae</taxon>
        <taxon>Terriglobus</taxon>
    </lineage>
</organism>
<dbReference type="RefSeq" id="WP_083343414.1">
    <property type="nucleotide sequence ID" value="NZ_LT629690.1"/>
</dbReference>
<name>A0A1G7ESA1_9BACT</name>
<sequence length="139" mass="16253">MIWTAFNARFFAQFPHLEEHALKMFDYFDDEEPGHYLIFETILQPRLDDVAETDDHEFKRLMRFVEQTAVDDSNLVYIGLGEPLPSLRNANRIRAEAGPITLRAIEVAERTRIQHIRDRESSPLLDGLMKLLNIRGKKK</sequence>
<evidence type="ECO:0000313" key="1">
    <source>
        <dbReference type="EMBL" id="SDE66499.1"/>
    </source>
</evidence>
<dbReference type="EMBL" id="LT629690">
    <property type="protein sequence ID" value="SDE66499.1"/>
    <property type="molecule type" value="Genomic_DNA"/>
</dbReference>
<protein>
    <submittedName>
        <fullName evidence="1">Uncharacterized protein</fullName>
    </submittedName>
</protein>
<dbReference type="AlphaFoldDB" id="A0A1G7ESA1"/>
<proteinExistence type="predicted"/>